<feature type="transmembrane region" description="Helical" evidence="1">
    <location>
        <begin position="356"/>
        <end position="375"/>
    </location>
</feature>
<feature type="transmembrane region" description="Helical" evidence="1">
    <location>
        <begin position="142"/>
        <end position="160"/>
    </location>
</feature>
<reference evidence="3 5" key="1">
    <citation type="submission" date="2011-10" db="EMBL/GenBank/DDBJ databases">
        <authorList>
            <person name="Quillaguamn J."/>
            <person name="Guzmn D."/>
            <person name="Balderrama-Subieta A."/>
            <person name="Cardona-Ortuo C."/>
            <person name="Guevara-Martnez M."/>
            <person name="Callisaya-Quispe N."/>
        </authorList>
    </citation>
    <scope>NUCLEOTIDE SEQUENCE [LARGE SCALE GENOMIC DNA]</scope>
    <source>
        <strain evidence="3 5">LC1</strain>
    </source>
</reference>
<dbReference type="OrthoDB" id="9781349at2"/>
<gene>
    <name evidence="4" type="ORF">CE457_02355</name>
    <name evidence="3" type="ORF">KUC_0324</name>
</gene>
<feature type="transmembrane region" description="Helical" evidence="1">
    <location>
        <begin position="198"/>
        <end position="216"/>
    </location>
</feature>
<feature type="transmembrane region" description="Helical" evidence="1">
    <location>
        <begin position="166"/>
        <end position="186"/>
    </location>
</feature>
<feature type="transmembrane region" description="Helical" evidence="1">
    <location>
        <begin position="111"/>
        <end position="130"/>
    </location>
</feature>
<feature type="transmembrane region" description="Helical" evidence="1">
    <location>
        <begin position="260"/>
        <end position="281"/>
    </location>
</feature>
<dbReference type="InterPro" id="IPR002823">
    <property type="entry name" value="DUF112_TM"/>
</dbReference>
<evidence type="ECO:0000259" key="2">
    <source>
        <dbReference type="Pfam" id="PF01970"/>
    </source>
</evidence>
<keyword evidence="1" id="KW-1133">Transmembrane helix</keyword>
<protein>
    <submittedName>
        <fullName evidence="4">C4-dicarboxylate ABC transporter permease</fullName>
    </submittedName>
</protein>
<keyword evidence="6" id="KW-1185">Reference proteome</keyword>
<feature type="transmembrane region" description="Helical" evidence="1">
    <location>
        <begin position="323"/>
        <end position="344"/>
    </location>
</feature>
<feature type="transmembrane region" description="Helical" evidence="1">
    <location>
        <begin position="466"/>
        <end position="488"/>
    </location>
</feature>
<dbReference type="RefSeq" id="WP_007111313.1">
    <property type="nucleotide sequence ID" value="NZ_JH393257.1"/>
</dbReference>
<name>A0A265E3B2_9GAMM</name>
<evidence type="ECO:0000313" key="4">
    <source>
        <dbReference type="EMBL" id="OZT76082.1"/>
    </source>
</evidence>
<dbReference type="EMBL" id="JH393257">
    <property type="protein sequence ID" value="EHJ93377.1"/>
    <property type="molecule type" value="Genomic_DNA"/>
</dbReference>
<reference evidence="4 6" key="2">
    <citation type="submission" date="2017-07" db="EMBL/GenBank/DDBJ databases">
        <title>Shotgun whole genome sequences of three halophilic bacterial isolates.</title>
        <authorList>
            <person name="Pozzo T."/>
            <person name="Higdon S.M."/>
            <person name="Quillaguaman J."/>
        </authorList>
    </citation>
    <scope>NUCLEOTIDE SEQUENCE [LARGE SCALE GENOMIC DNA]</scope>
    <source>
        <strain evidence="4 6">LC1</strain>
    </source>
</reference>
<evidence type="ECO:0000313" key="3">
    <source>
        <dbReference type="EMBL" id="EHJ93377.1"/>
    </source>
</evidence>
<feature type="domain" description="DUF112" evidence="2">
    <location>
        <begin position="19"/>
        <end position="440"/>
    </location>
</feature>
<dbReference type="Proteomes" id="UP000216538">
    <property type="component" value="Unassembled WGS sequence"/>
</dbReference>
<feature type="transmembrane region" description="Helical" evidence="1">
    <location>
        <begin position="60"/>
        <end position="81"/>
    </location>
</feature>
<accession>A0A265E3B2</accession>
<dbReference type="Proteomes" id="UP000005756">
    <property type="component" value="Unassembled WGS sequence"/>
</dbReference>
<dbReference type="AlphaFoldDB" id="A0A265E3B2"/>
<proteinExistence type="predicted"/>
<sequence>MLLDYLLHGMTQLFALDMLLLMCTGVAIGLFIGAMPGLTVTLGVALVLPFTFGLDSLSGIILLTGVYCAGTYAGAITAILINTPGTPSSVTTAWDGYPLTNQGKAPDALRLALYASVIGGLISGVFLILLSPQLAKIALKFGPPEMFALTFLGLTVIARVSGSSPIKGLISAAAGLLFATVGIDLISGVPRFSFGMNFLNAGLGVIPACIGLFAIAEVFHQIEKRNKIFIPEIPESSSKINEVSWRLLLKHKMLLMKSSLIGVGVGAIPGTGGSVASFIAYDEAKRASKNPELFGKGSYEGLMASESSNNGITGGSLIPTFTLGIPGTSSAAIFLGALMIHGLTPGPDLFRFQGELIYTVFLGFFIVNIIMLFLGSIASKWAISLLKIPNSILYPVVLAFCIIGGYAITGTLTGVGVSLFFGVIGYLMLKNGYPPAPMVIALILGPKVEESLRQSLILSSGDFSIFFTRPISVFFIILVALTTLIPIIRNLKLSKNFKKNTKN</sequence>
<evidence type="ECO:0000313" key="6">
    <source>
        <dbReference type="Proteomes" id="UP000216538"/>
    </source>
</evidence>
<dbReference type="PANTHER" id="PTHR35342:SF5">
    <property type="entry name" value="TRICARBOXYLIC TRANSPORT PROTEIN"/>
    <property type="match status" value="1"/>
</dbReference>
<feature type="transmembrane region" description="Helical" evidence="1">
    <location>
        <begin position="19"/>
        <end position="48"/>
    </location>
</feature>
<dbReference type="EMBL" id="NPEY01000001">
    <property type="protein sequence ID" value="OZT76082.1"/>
    <property type="molecule type" value="Genomic_DNA"/>
</dbReference>
<dbReference type="Pfam" id="PF01970">
    <property type="entry name" value="TctA"/>
    <property type="match status" value="1"/>
</dbReference>
<feature type="transmembrane region" description="Helical" evidence="1">
    <location>
        <begin position="396"/>
        <end position="429"/>
    </location>
</feature>
<keyword evidence="1" id="KW-0812">Transmembrane</keyword>
<dbReference type="STRING" id="1072583.KUC_0324"/>
<organism evidence="3 5">
    <name type="scientific">Vreelandella boliviensis LC1</name>
    <dbReference type="NCBI Taxonomy" id="1072583"/>
    <lineage>
        <taxon>Bacteria</taxon>
        <taxon>Pseudomonadati</taxon>
        <taxon>Pseudomonadota</taxon>
        <taxon>Gammaproteobacteria</taxon>
        <taxon>Oceanospirillales</taxon>
        <taxon>Halomonadaceae</taxon>
        <taxon>Vreelandella</taxon>
    </lineage>
</organism>
<evidence type="ECO:0000256" key="1">
    <source>
        <dbReference type="SAM" id="Phobius"/>
    </source>
</evidence>
<evidence type="ECO:0000313" key="5">
    <source>
        <dbReference type="Proteomes" id="UP000005756"/>
    </source>
</evidence>
<keyword evidence="1" id="KW-0472">Membrane</keyword>
<dbReference type="PANTHER" id="PTHR35342">
    <property type="entry name" value="TRICARBOXYLIC TRANSPORT PROTEIN"/>
    <property type="match status" value="1"/>
</dbReference>